<dbReference type="PANTHER" id="PTHR12911">
    <property type="entry name" value="SAD1/UNC-84-LIKE PROTEIN-RELATED"/>
    <property type="match status" value="1"/>
</dbReference>
<dbReference type="STRING" id="139723.A0A182MTK8"/>
<keyword evidence="2 5" id="KW-0812">Transmembrane</keyword>
<dbReference type="InterPro" id="IPR045119">
    <property type="entry name" value="SUN1-5"/>
</dbReference>
<proteinExistence type="predicted"/>
<organism evidence="7 8">
    <name type="scientific">Anopheles culicifacies</name>
    <dbReference type="NCBI Taxonomy" id="139723"/>
    <lineage>
        <taxon>Eukaryota</taxon>
        <taxon>Metazoa</taxon>
        <taxon>Ecdysozoa</taxon>
        <taxon>Arthropoda</taxon>
        <taxon>Hexapoda</taxon>
        <taxon>Insecta</taxon>
        <taxon>Pterygota</taxon>
        <taxon>Neoptera</taxon>
        <taxon>Endopterygota</taxon>
        <taxon>Diptera</taxon>
        <taxon>Nematocera</taxon>
        <taxon>Culicoidea</taxon>
        <taxon>Culicidae</taxon>
        <taxon>Anophelinae</taxon>
        <taxon>Anopheles</taxon>
        <taxon>culicifacies species complex</taxon>
    </lineage>
</organism>
<dbReference type="EMBL" id="AXCM01002707">
    <property type="status" value="NOT_ANNOTATED_CDS"/>
    <property type="molecule type" value="Genomic_DNA"/>
</dbReference>
<keyword evidence="8" id="KW-1185">Reference proteome</keyword>
<dbReference type="Proteomes" id="UP000075883">
    <property type="component" value="Unassembled WGS sequence"/>
</dbReference>
<feature type="transmembrane region" description="Helical" evidence="5">
    <location>
        <begin position="9"/>
        <end position="28"/>
    </location>
</feature>
<feature type="domain" description="SUN" evidence="6">
    <location>
        <begin position="97"/>
        <end position="251"/>
    </location>
</feature>
<dbReference type="GO" id="GO:0005635">
    <property type="term" value="C:nuclear envelope"/>
    <property type="evidence" value="ECO:0007669"/>
    <property type="project" value="TreeGrafter"/>
</dbReference>
<evidence type="ECO:0000256" key="4">
    <source>
        <dbReference type="ARBA" id="ARBA00023136"/>
    </source>
</evidence>
<dbReference type="PANTHER" id="PTHR12911:SF8">
    <property type="entry name" value="KLAROID PROTEIN-RELATED"/>
    <property type="match status" value="1"/>
</dbReference>
<reference evidence="7" key="2">
    <citation type="submission" date="2020-05" db="UniProtKB">
        <authorList>
            <consortium name="EnsemblMetazoa"/>
        </authorList>
    </citation>
    <scope>IDENTIFICATION</scope>
    <source>
        <strain evidence="7">A-37</strain>
    </source>
</reference>
<dbReference type="AlphaFoldDB" id="A0A182MTK8"/>
<dbReference type="GO" id="GO:0043495">
    <property type="term" value="F:protein-membrane adaptor activity"/>
    <property type="evidence" value="ECO:0007669"/>
    <property type="project" value="TreeGrafter"/>
</dbReference>
<dbReference type="Gene3D" id="2.60.120.260">
    <property type="entry name" value="Galactose-binding domain-like"/>
    <property type="match status" value="1"/>
</dbReference>
<evidence type="ECO:0000256" key="3">
    <source>
        <dbReference type="ARBA" id="ARBA00022989"/>
    </source>
</evidence>
<evidence type="ECO:0000256" key="2">
    <source>
        <dbReference type="ARBA" id="ARBA00022692"/>
    </source>
</evidence>
<keyword evidence="3 5" id="KW-1133">Transmembrane helix</keyword>
<comment type="subcellular location">
    <subcellularLocation>
        <location evidence="1">Membrane</location>
    </subcellularLocation>
</comment>
<evidence type="ECO:0000256" key="1">
    <source>
        <dbReference type="ARBA" id="ARBA00004370"/>
    </source>
</evidence>
<dbReference type="Pfam" id="PF07738">
    <property type="entry name" value="Sad1_UNC"/>
    <property type="match status" value="1"/>
</dbReference>
<evidence type="ECO:0000256" key="5">
    <source>
        <dbReference type="SAM" id="Phobius"/>
    </source>
</evidence>
<dbReference type="EnsemblMetazoa" id="ACUA025963-RA">
    <property type="protein sequence ID" value="ACUA025963-PA"/>
    <property type="gene ID" value="ACUA025963"/>
</dbReference>
<dbReference type="VEuPathDB" id="VectorBase:ACUA025963"/>
<accession>A0A182MTK8</accession>
<dbReference type="PROSITE" id="PS51469">
    <property type="entry name" value="SUN"/>
    <property type="match status" value="1"/>
</dbReference>
<keyword evidence="4 5" id="KW-0472">Membrane</keyword>
<name>A0A182MTK8_9DIPT</name>
<reference evidence="8" key="1">
    <citation type="submission" date="2013-09" db="EMBL/GenBank/DDBJ databases">
        <title>The Genome Sequence of Anopheles culicifacies species A.</title>
        <authorList>
            <consortium name="The Broad Institute Genomics Platform"/>
            <person name="Neafsey D.E."/>
            <person name="Besansky N."/>
            <person name="Howell P."/>
            <person name="Walton C."/>
            <person name="Young S.K."/>
            <person name="Zeng Q."/>
            <person name="Gargeya S."/>
            <person name="Fitzgerald M."/>
            <person name="Haas B."/>
            <person name="Abouelleil A."/>
            <person name="Allen A.W."/>
            <person name="Alvarado L."/>
            <person name="Arachchi H.M."/>
            <person name="Berlin A.M."/>
            <person name="Chapman S.B."/>
            <person name="Gainer-Dewar J."/>
            <person name="Goldberg J."/>
            <person name="Griggs A."/>
            <person name="Gujja S."/>
            <person name="Hansen M."/>
            <person name="Howarth C."/>
            <person name="Imamovic A."/>
            <person name="Ireland A."/>
            <person name="Larimer J."/>
            <person name="McCowan C."/>
            <person name="Murphy C."/>
            <person name="Pearson M."/>
            <person name="Poon T.W."/>
            <person name="Priest M."/>
            <person name="Roberts A."/>
            <person name="Saif S."/>
            <person name="Shea T."/>
            <person name="Sisk P."/>
            <person name="Sykes S."/>
            <person name="Wortman J."/>
            <person name="Nusbaum C."/>
            <person name="Birren B."/>
        </authorList>
    </citation>
    <scope>NUCLEOTIDE SEQUENCE [LARGE SCALE GENOMIC DNA]</scope>
    <source>
        <strain evidence="8">A-37</strain>
    </source>
</reference>
<evidence type="ECO:0000313" key="8">
    <source>
        <dbReference type="Proteomes" id="UP000075883"/>
    </source>
</evidence>
<sequence>MSQTHQKNLALYILCILLVVFAVFQVYVSENSEHLRRSIEAIEERPEQINDVGLHKEVHSNMQRLKEIELLHERILLLEQLNFDKLGPTDYAARVFGGEVVSAVSTSRHESSMLSRMRNMISSMYDNFHQMQCIIQDCGTCYALEGSSGTIVLKLAMNIYLDAITIEHIPKSALPTKTEVYSAMKEFSVWGTNNSSKTGKQIYLGTFNFDYENTFLETFGLLHSNHDMDSIRFVRIDIHSNHGEKFTCIYR</sequence>
<dbReference type="InterPro" id="IPR012919">
    <property type="entry name" value="SUN_dom"/>
</dbReference>
<evidence type="ECO:0000259" key="6">
    <source>
        <dbReference type="PROSITE" id="PS51469"/>
    </source>
</evidence>
<protein>
    <recommendedName>
        <fullName evidence="6">SUN domain-containing protein</fullName>
    </recommendedName>
</protein>
<dbReference type="GO" id="GO:0016020">
    <property type="term" value="C:membrane"/>
    <property type="evidence" value="ECO:0007669"/>
    <property type="project" value="UniProtKB-SubCell"/>
</dbReference>
<evidence type="ECO:0000313" key="7">
    <source>
        <dbReference type="EnsemblMetazoa" id="ACUA025963-PA"/>
    </source>
</evidence>